<evidence type="ECO:0000256" key="6">
    <source>
        <dbReference type="ARBA" id="ARBA00022692"/>
    </source>
</evidence>
<evidence type="ECO:0000313" key="12">
    <source>
        <dbReference type="EMBL" id="CAA3014374.1"/>
    </source>
</evidence>
<evidence type="ECO:0000256" key="2">
    <source>
        <dbReference type="ARBA" id="ARBA00004479"/>
    </source>
</evidence>
<keyword evidence="13" id="KW-1185">Reference proteome</keyword>
<dbReference type="PANTHER" id="PTHR48063:SF103">
    <property type="entry name" value="LEUCINE-RICH RECEPTOR-LIKE KINASE FAMILY PROTEIN"/>
    <property type="match status" value="1"/>
</dbReference>
<evidence type="ECO:0000313" key="13">
    <source>
        <dbReference type="Proteomes" id="UP000594638"/>
    </source>
</evidence>
<dbReference type="Gene3D" id="3.80.10.10">
    <property type="entry name" value="Ribonuclease Inhibitor"/>
    <property type="match status" value="1"/>
</dbReference>
<dbReference type="InterPro" id="IPR046956">
    <property type="entry name" value="RLP23-like"/>
</dbReference>
<dbReference type="SUPFAM" id="SSF52047">
    <property type="entry name" value="RNI-like"/>
    <property type="match status" value="1"/>
</dbReference>
<dbReference type="GO" id="GO:0051707">
    <property type="term" value="P:response to other organism"/>
    <property type="evidence" value="ECO:0007669"/>
    <property type="project" value="UniProtKB-ARBA"/>
</dbReference>
<evidence type="ECO:0000256" key="8">
    <source>
        <dbReference type="ARBA" id="ARBA00022737"/>
    </source>
</evidence>
<comment type="similarity">
    <text evidence="3">Belongs to the RLP family.</text>
</comment>
<keyword evidence="9" id="KW-1133">Transmembrane helix</keyword>
<dbReference type="GO" id="GO:0005886">
    <property type="term" value="C:plasma membrane"/>
    <property type="evidence" value="ECO:0007669"/>
    <property type="project" value="UniProtKB-SubCell"/>
</dbReference>
<evidence type="ECO:0000256" key="11">
    <source>
        <dbReference type="ARBA" id="ARBA00023180"/>
    </source>
</evidence>
<organism evidence="12 13">
    <name type="scientific">Olea europaea subsp. europaea</name>
    <dbReference type="NCBI Taxonomy" id="158383"/>
    <lineage>
        <taxon>Eukaryota</taxon>
        <taxon>Viridiplantae</taxon>
        <taxon>Streptophyta</taxon>
        <taxon>Embryophyta</taxon>
        <taxon>Tracheophyta</taxon>
        <taxon>Spermatophyta</taxon>
        <taxon>Magnoliopsida</taxon>
        <taxon>eudicotyledons</taxon>
        <taxon>Gunneridae</taxon>
        <taxon>Pentapetalae</taxon>
        <taxon>asterids</taxon>
        <taxon>lamiids</taxon>
        <taxon>Lamiales</taxon>
        <taxon>Oleaceae</taxon>
        <taxon>Oleeae</taxon>
        <taxon>Olea</taxon>
    </lineage>
</organism>
<keyword evidence="10" id="KW-0472">Membrane</keyword>
<dbReference type="EMBL" id="CACTIH010007482">
    <property type="protein sequence ID" value="CAA3014374.1"/>
    <property type="molecule type" value="Genomic_DNA"/>
</dbReference>
<gene>
    <name evidence="12" type="ORF">OLEA9_A120320</name>
</gene>
<dbReference type="InterPro" id="IPR001611">
    <property type="entry name" value="Leu-rich_rpt"/>
</dbReference>
<dbReference type="FunFam" id="3.80.10.10:FF:000095">
    <property type="entry name" value="LRR receptor-like serine/threonine-protein kinase GSO1"/>
    <property type="match status" value="1"/>
</dbReference>
<keyword evidence="5" id="KW-0433">Leucine-rich repeat</keyword>
<dbReference type="InterPro" id="IPR032675">
    <property type="entry name" value="LRR_dom_sf"/>
</dbReference>
<dbReference type="Gramene" id="OE9A120320T1">
    <property type="protein sequence ID" value="OE9A120320C1"/>
    <property type="gene ID" value="OE9A120320"/>
</dbReference>
<proteinExistence type="inferred from homology"/>
<keyword evidence="7" id="KW-0732">Signal</keyword>
<dbReference type="Proteomes" id="UP000594638">
    <property type="component" value="Unassembled WGS sequence"/>
</dbReference>
<keyword evidence="11" id="KW-0325">Glycoprotein</keyword>
<dbReference type="GO" id="GO:0006952">
    <property type="term" value="P:defense response"/>
    <property type="evidence" value="ECO:0007669"/>
    <property type="project" value="UniProtKB-ARBA"/>
</dbReference>
<accession>A0A8S0U6B2</accession>
<sequence>MSIYEILDLSYNNLSGPIPLSVFRHSANLRLSKNLLSGSISNLCTISERLPVQALVLSNNQLDGELPGCWMNMHDLTVLDLANNKLSGKIPPSLSTLRFLSILHLGNNNFTGELGSCLKNCKRLKKLDVGGNKLTGKIPAWIGTHLRGLAVLNLRFNSFHGSIPLTICYLTVVHVLDLSRNNISGKIPRCLNNFTSLAQNDGSPILDRNIWLEGQQIEDDDNTLVQWKGQESEYKRLKNMKGTDLSSNKLVGTIPQAFSDLKGLLFINLSRNHLTGNIISNIGQLDTLEWLDLSRNQLSGEIPSGLANLHFLSFLDLAYNNLTGKIPLSTQLQSFNSSMYIGNNQLYEDPLAECPHDPSVGNHGKVNIVEEDDRCPFLKKLMAGVVATGVVLLSN</sequence>
<comment type="subcellular location">
    <subcellularLocation>
        <location evidence="1">Cell membrane</location>
        <topology evidence="1">Single-pass membrane protein</topology>
    </subcellularLocation>
    <subcellularLocation>
        <location evidence="2">Membrane</location>
        <topology evidence="2">Single-pass type I membrane protein</topology>
    </subcellularLocation>
</comment>
<protein>
    <submittedName>
        <fullName evidence="12">Receptor 12</fullName>
    </submittedName>
</protein>
<dbReference type="Pfam" id="PF00560">
    <property type="entry name" value="LRR_1"/>
    <property type="match status" value="8"/>
</dbReference>
<dbReference type="PANTHER" id="PTHR48063">
    <property type="entry name" value="LRR RECEPTOR-LIKE KINASE"/>
    <property type="match status" value="1"/>
</dbReference>
<name>A0A8S0U6B2_OLEEU</name>
<dbReference type="AlphaFoldDB" id="A0A8S0U6B2"/>
<keyword evidence="12" id="KW-0675">Receptor</keyword>
<evidence type="ECO:0000256" key="1">
    <source>
        <dbReference type="ARBA" id="ARBA00004162"/>
    </source>
</evidence>
<evidence type="ECO:0000256" key="9">
    <source>
        <dbReference type="ARBA" id="ARBA00022989"/>
    </source>
</evidence>
<keyword evidence="4" id="KW-1003">Cell membrane</keyword>
<dbReference type="PRINTS" id="PR00019">
    <property type="entry name" value="LEURICHRPT"/>
</dbReference>
<comment type="caution">
    <text evidence="12">The sequence shown here is derived from an EMBL/GenBank/DDBJ whole genome shotgun (WGS) entry which is preliminary data.</text>
</comment>
<reference evidence="12 13" key="1">
    <citation type="submission" date="2019-12" db="EMBL/GenBank/DDBJ databases">
        <authorList>
            <person name="Alioto T."/>
            <person name="Alioto T."/>
            <person name="Gomez Garrido J."/>
        </authorList>
    </citation>
    <scope>NUCLEOTIDE SEQUENCE [LARGE SCALE GENOMIC DNA]</scope>
</reference>
<keyword evidence="6" id="KW-0812">Transmembrane</keyword>
<evidence type="ECO:0000256" key="5">
    <source>
        <dbReference type="ARBA" id="ARBA00022614"/>
    </source>
</evidence>
<evidence type="ECO:0000256" key="3">
    <source>
        <dbReference type="ARBA" id="ARBA00009592"/>
    </source>
</evidence>
<evidence type="ECO:0000256" key="7">
    <source>
        <dbReference type="ARBA" id="ARBA00022729"/>
    </source>
</evidence>
<dbReference type="OrthoDB" id="8731593at2759"/>
<evidence type="ECO:0000256" key="4">
    <source>
        <dbReference type="ARBA" id="ARBA00022475"/>
    </source>
</evidence>
<keyword evidence="8" id="KW-0677">Repeat</keyword>
<evidence type="ECO:0000256" key="10">
    <source>
        <dbReference type="ARBA" id="ARBA00023136"/>
    </source>
</evidence>
<dbReference type="FunFam" id="3.80.10.10:FF:000111">
    <property type="entry name" value="LRR receptor-like serine/threonine-protein kinase ERECTA"/>
    <property type="match status" value="1"/>
</dbReference>